<dbReference type="Gene3D" id="3.90.550.10">
    <property type="entry name" value="Spore Coat Polysaccharide Biosynthesis Protein SpsA, Chain A"/>
    <property type="match status" value="1"/>
</dbReference>
<dbReference type="AlphaFoldDB" id="A0A5A8EIA1"/>
<feature type="compositionally biased region" description="Low complexity" evidence="1">
    <location>
        <begin position="278"/>
        <end position="290"/>
    </location>
</feature>
<organism evidence="3 4">
    <name type="scientific">Cafeteria roenbergensis</name>
    <name type="common">Marine flagellate</name>
    <dbReference type="NCBI Taxonomy" id="33653"/>
    <lineage>
        <taxon>Eukaryota</taxon>
        <taxon>Sar</taxon>
        <taxon>Stramenopiles</taxon>
        <taxon>Bigyra</taxon>
        <taxon>Opalozoa</taxon>
        <taxon>Bicosoecida</taxon>
        <taxon>Cafeteriaceae</taxon>
        <taxon>Cafeteria</taxon>
    </lineage>
</organism>
<name>A0A5A8EIA1_CAFRO</name>
<dbReference type="InterPro" id="IPR029044">
    <property type="entry name" value="Nucleotide-diphossugar_trans"/>
</dbReference>
<dbReference type="Pfam" id="PF00535">
    <property type="entry name" value="Glycos_transf_2"/>
    <property type="match status" value="1"/>
</dbReference>
<dbReference type="InterPro" id="IPR001173">
    <property type="entry name" value="Glyco_trans_2-like"/>
</dbReference>
<sequence length="377" mass="39617">MPVHNHARFLREALPPLLNDCASGEVDLVFLDDGSTDSIRPWMRAVLGSGGVRVLAGRLGSLPRALNAAVAATDPFSPMWSWTSADNNAYAGLYPALARAMDRPGARALGLGYANFRAIDDAGRPHSSVRWWQGRYLSPGDSRLAYPPSVREMMRTGENLVGPVFLLRAQAARAALPYDTGVQGIEDYDMWLRVIGALPAELLDDGGVFGYEYRVHASTLTESLDKPLVYARLLAMKAFEPMRQAAMKQACRVDASDAAALALVGVAPMVVPAPGAGDPAAGPTAAAGAGRTEDDERTDAVAATRATLGLGSDAWAGSPVGPAQLQLLGPEDLAPGGTALGGGAARDTSAVCAFCNLRRAMGAHPRSLAAWMHDFAL</sequence>
<feature type="domain" description="Glycosyltransferase 2-like" evidence="2">
    <location>
        <begin position="1"/>
        <end position="128"/>
    </location>
</feature>
<feature type="region of interest" description="Disordered" evidence="1">
    <location>
        <begin position="278"/>
        <end position="298"/>
    </location>
</feature>
<reference evidence="3 4" key="1">
    <citation type="submission" date="2019-07" db="EMBL/GenBank/DDBJ databases">
        <title>Genomes of Cafeteria roenbergensis.</title>
        <authorList>
            <person name="Fischer M.G."/>
            <person name="Hackl T."/>
            <person name="Roman M."/>
        </authorList>
    </citation>
    <scope>NUCLEOTIDE SEQUENCE [LARGE SCALE GENOMIC DNA]</scope>
    <source>
        <strain evidence="3 4">E4-10P</strain>
    </source>
</reference>
<gene>
    <name evidence="3" type="ORF">FNF27_02712</name>
</gene>
<comment type="caution">
    <text evidence="3">The sequence shown here is derived from an EMBL/GenBank/DDBJ whole genome shotgun (WGS) entry which is preliminary data.</text>
</comment>
<proteinExistence type="predicted"/>
<evidence type="ECO:0000313" key="4">
    <source>
        <dbReference type="Proteomes" id="UP000322899"/>
    </source>
</evidence>
<evidence type="ECO:0000256" key="1">
    <source>
        <dbReference type="SAM" id="MobiDB-lite"/>
    </source>
</evidence>
<dbReference type="EMBL" id="VLTO01000012">
    <property type="protein sequence ID" value="KAA0175630.1"/>
    <property type="molecule type" value="Genomic_DNA"/>
</dbReference>
<dbReference type="SUPFAM" id="SSF53448">
    <property type="entry name" value="Nucleotide-diphospho-sugar transferases"/>
    <property type="match status" value="1"/>
</dbReference>
<dbReference type="Proteomes" id="UP000322899">
    <property type="component" value="Unassembled WGS sequence"/>
</dbReference>
<accession>A0A5A8EIA1</accession>
<protein>
    <recommendedName>
        <fullName evidence="2">Glycosyltransferase 2-like domain-containing protein</fullName>
    </recommendedName>
</protein>
<evidence type="ECO:0000313" key="3">
    <source>
        <dbReference type="EMBL" id="KAA0175630.1"/>
    </source>
</evidence>
<evidence type="ECO:0000259" key="2">
    <source>
        <dbReference type="Pfam" id="PF00535"/>
    </source>
</evidence>